<dbReference type="EMBL" id="DS268447">
    <property type="protein sequence ID" value="EFP02420.1"/>
    <property type="molecule type" value="Genomic_DNA"/>
</dbReference>
<proteinExistence type="predicted"/>
<gene>
    <name evidence="4" type="primary">Cre-taf-12</name>
    <name evidence="4" type="ORF">CRE_00994</name>
</gene>
<feature type="region of interest" description="Disordered" evidence="2">
    <location>
        <begin position="27"/>
        <end position="48"/>
    </location>
</feature>
<feature type="region of interest" description="Disordered" evidence="2">
    <location>
        <begin position="83"/>
        <end position="224"/>
    </location>
</feature>
<dbReference type="Pfam" id="PF03847">
    <property type="entry name" value="TFIID_20kDa"/>
    <property type="match status" value="1"/>
</dbReference>
<keyword evidence="5" id="KW-1185">Reference proteome</keyword>
<dbReference type="GO" id="GO:0005669">
    <property type="term" value="C:transcription factor TFIID complex"/>
    <property type="evidence" value="ECO:0007669"/>
    <property type="project" value="InterPro"/>
</dbReference>
<dbReference type="HOGENOM" id="CLU_797515_0_0_1"/>
<dbReference type="GO" id="GO:0005802">
    <property type="term" value="C:trans-Golgi network"/>
    <property type="evidence" value="ECO:0007669"/>
    <property type="project" value="TreeGrafter"/>
</dbReference>
<reference evidence="4" key="1">
    <citation type="submission" date="2007-07" db="EMBL/GenBank/DDBJ databases">
        <title>PCAP assembly of the Caenorhabditis remanei genome.</title>
        <authorList>
            <consortium name="The Caenorhabditis remanei Sequencing Consortium"/>
            <person name="Wilson R.K."/>
        </authorList>
    </citation>
    <scope>NUCLEOTIDE SEQUENCE [LARGE SCALE GENOMIC DNA]</scope>
    <source>
        <strain evidence="4">PB4641</strain>
    </source>
</reference>
<accession>E3MI50</accession>
<dbReference type="PANTHER" id="PTHR21614:SF0">
    <property type="entry name" value="GEO08385P1"/>
    <property type="match status" value="1"/>
</dbReference>
<feature type="compositionally biased region" description="Low complexity" evidence="2">
    <location>
        <begin position="208"/>
        <end position="222"/>
    </location>
</feature>
<evidence type="ECO:0000259" key="3">
    <source>
        <dbReference type="Pfam" id="PF03847"/>
    </source>
</evidence>
<dbReference type="AlphaFoldDB" id="E3MI50"/>
<feature type="compositionally biased region" description="Low complexity" evidence="2">
    <location>
        <begin position="174"/>
        <end position="192"/>
    </location>
</feature>
<organism evidence="5">
    <name type="scientific">Caenorhabditis remanei</name>
    <name type="common">Caenorhabditis vulgaris</name>
    <dbReference type="NCBI Taxonomy" id="31234"/>
    <lineage>
        <taxon>Eukaryota</taxon>
        <taxon>Metazoa</taxon>
        <taxon>Ecdysozoa</taxon>
        <taxon>Nematoda</taxon>
        <taxon>Chromadorea</taxon>
        <taxon>Rhabditida</taxon>
        <taxon>Rhabditina</taxon>
        <taxon>Rhabditomorpha</taxon>
        <taxon>Rhabditoidea</taxon>
        <taxon>Rhabditidae</taxon>
        <taxon>Peloderinae</taxon>
        <taxon>Caenorhabditis</taxon>
    </lineage>
</organism>
<dbReference type="CDD" id="cd07981">
    <property type="entry name" value="HFD_TAF12"/>
    <property type="match status" value="1"/>
</dbReference>
<dbReference type="Gene3D" id="1.10.20.10">
    <property type="entry name" value="Histone, subunit A"/>
    <property type="match status" value="1"/>
</dbReference>
<dbReference type="PANTHER" id="PTHR21614">
    <property type="entry name" value="SHORT COILED COIL PROTEIN"/>
    <property type="match status" value="1"/>
</dbReference>
<dbReference type="FunCoup" id="E3MI50">
    <property type="interactions" value="1610"/>
</dbReference>
<sequence>MDSLPPSPNNHIIVQANPQIAAALSVNSPMQQGPPPQNHQNPNEQQFVSPPQMGGMGVRVINFLVDVFFLFIVRGMPYPPPQMRGQGPPQHFSPMGMQQQQQPQQQFNQNGQPIQMAQRPIPPPNQGGQIPLGMAPGPGPSSHPMGMVGGPPQHGMQQGAGQPQFMPNSPMPPQIMSMQQQQQPAPQQIQSQGPPPIQQQAPPPPQPVQQVQQQAPQQQQQPNLMPASVPCGAIMDKSKLDDLMQQISSTTVLEESVKDVLVDYADDFVSALIDKACKMIKNREIKKIESRDIEFILKNIYNMPVVPRAATHIFGTQNEAIDLSKEKHIPTEAHKQRVALLKKQLKKI</sequence>
<evidence type="ECO:0000313" key="5">
    <source>
        <dbReference type="Proteomes" id="UP000008281"/>
    </source>
</evidence>
<protein>
    <recommendedName>
        <fullName evidence="1">Transcription initiation factor TFIID subunit 12</fullName>
    </recommendedName>
</protein>
<name>E3MI50_CAERE</name>
<dbReference type="STRING" id="31234.E3MI50"/>
<dbReference type="GO" id="GO:0046982">
    <property type="term" value="F:protein heterodimerization activity"/>
    <property type="evidence" value="ECO:0007669"/>
    <property type="project" value="InterPro"/>
</dbReference>
<dbReference type="OrthoDB" id="2193432at2759"/>
<dbReference type="InParanoid" id="E3MI50"/>
<dbReference type="FunFam" id="1.10.20.10:FF:000123">
    <property type="entry name" value="TAF (TBP-associated transcription factor) family"/>
    <property type="match status" value="1"/>
</dbReference>
<feature type="compositionally biased region" description="Low complexity" evidence="2">
    <location>
        <begin position="126"/>
        <end position="146"/>
    </location>
</feature>
<dbReference type="Proteomes" id="UP000008281">
    <property type="component" value="Unassembled WGS sequence"/>
</dbReference>
<feature type="domain" description="Transcription initiation factor TFIID subunit 12" evidence="3">
    <location>
        <begin position="237"/>
        <end position="303"/>
    </location>
</feature>
<dbReference type="InterPro" id="IPR003228">
    <property type="entry name" value="TFIID_TAF12_dom"/>
</dbReference>
<dbReference type="eggNOG" id="KOG1142">
    <property type="taxonomic scope" value="Eukaryota"/>
</dbReference>
<feature type="compositionally biased region" description="Pro residues" evidence="2">
    <location>
        <begin position="193"/>
        <end position="207"/>
    </location>
</feature>
<dbReference type="OMA" id="FIVRGMP"/>
<evidence type="ECO:0000313" key="4">
    <source>
        <dbReference type="EMBL" id="EFP02420.1"/>
    </source>
</evidence>
<evidence type="ECO:0000256" key="1">
    <source>
        <dbReference type="ARBA" id="ARBA00017484"/>
    </source>
</evidence>
<feature type="compositionally biased region" description="Polar residues" evidence="2">
    <location>
        <begin position="155"/>
        <end position="167"/>
    </location>
</feature>
<dbReference type="InterPro" id="IPR009072">
    <property type="entry name" value="Histone-fold"/>
</dbReference>
<dbReference type="GO" id="GO:0006352">
    <property type="term" value="P:DNA-templated transcription initiation"/>
    <property type="evidence" value="ECO:0007669"/>
    <property type="project" value="InterPro"/>
</dbReference>
<feature type="compositionally biased region" description="Low complexity" evidence="2">
    <location>
        <begin position="83"/>
        <end position="116"/>
    </location>
</feature>
<dbReference type="SUPFAM" id="SSF47113">
    <property type="entry name" value="Histone-fold"/>
    <property type="match status" value="1"/>
</dbReference>
<evidence type="ECO:0000256" key="2">
    <source>
        <dbReference type="SAM" id="MobiDB-lite"/>
    </source>
</evidence>